<reference evidence="15 16" key="1">
    <citation type="submission" date="2017-01" db="EMBL/GenBank/DDBJ databases">
        <authorList>
            <person name="Mah S.A."/>
            <person name="Swanson W.J."/>
            <person name="Moy G.W."/>
            <person name="Vacquier V.D."/>
        </authorList>
    </citation>
    <scope>NUCLEOTIDE SEQUENCE [LARGE SCALE GENOMIC DNA]</scope>
    <source>
        <strain evidence="15 16">CPCC 203464</strain>
    </source>
</reference>
<dbReference type="GO" id="GO:0008270">
    <property type="term" value="F:zinc ion binding"/>
    <property type="evidence" value="ECO:0007669"/>
    <property type="project" value="InterPro"/>
</dbReference>
<dbReference type="InterPro" id="IPR018062">
    <property type="entry name" value="HTH_AraC-typ_CS"/>
</dbReference>
<dbReference type="Gene3D" id="1.10.340.30">
    <property type="entry name" value="Hypothetical protein, domain 2"/>
    <property type="match status" value="1"/>
</dbReference>
<sequence length="509" mass="55075">MTITRAELARTDPTTIGLLDFDSCYRAVRARDNRFDGQFFVAVATTGIYCRPSCPAITPKPQNVDFVLTAAAAQQAGYRACRRCLPDAVPGSPRWNLSDDLAARAMRLITDGVVDRDGVDGLASRLGYSGRHLTRILTAQLGAGPLALSRAQRATNARILIQRTTMPMSDVAFASGFRSIRQFNDTIREVFAMNPSDLRRTRAAAAHGASDAGVGSVTVNLPVRQPFTPRWLEWFLAAHVIDGVEEFDGTSYRRSLDLPHGPAVVELTLSSTQITATFSRLDLRDMGTAVNRVRRLLDLDADVAAADEVLAATPALAESVAALPGIRVPGSVGSTELLLRVMIGQQISLKAARTHGARLVGALGEPLAEPSGAVTHVFPTAVAVADRGAEVLTGPRRRVDSIIATARTIADGGLAIHPGMRRDDLRSALLTLPGVGPWTADYVTMRTLGDPDILLDTDLVIRRSADAAGLDLRHTDHWSPWRSYASMHLWHRHLHTSEPMLSPDERTSR</sequence>
<dbReference type="GO" id="GO:0008168">
    <property type="term" value="F:methyltransferase activity"/>
    <property type="evidence" value="ECO:0007669"/>
    <property type="project" value="UniProtKB-KW"/>
</dbReference>
<dbReference type="Gene3D" id="1.10.10.60">
    <property type="entry name" value="Homeodomain-like"/>
    <property type="match status" value="1"/>
</dbReference>
<keyword evidence="7" id="KW-0227">DNA damage</keyword>
<dbReference type="InterPro" id="IPR010316">
    <property type="entry name" value="AlkA_N"/>
</dbReference>
<keyword evidence="5" id="KW-0808">Transferase</keyword>
<dbReference type="GO" id="GO:0032993">
    <property type="term" value="C:protein-DNA complex"/>
    <property type="evidence" value="ECO:0007669"/>
    <property type="project" value="TreeGrafter"/>
</dbReference>
<dbReference type="PROSITE" id="PS01124">
    <property type="entry name" value="HTH_ARAC_FAMILY_2"/>
    <property type="match status" value="1"/>
</dbReference>
<dbReference type="InterPro" id="IPR035451">
    <property type="entry name" value="Ada-like_dom_sf"/>
</dbReference>
<feature type="domain" description="HTH araC/xylS-type" evidence="14">
    <location>
        <begin position="103"/>
        <end position="201"/>
    </location>
</feature>
<dbReference type="EC" id="3.2.2.21" evidence="3"/>
<evidence type="ECO:0000256" key="5">
    <source>
        <dbReference type="ARBA" id="ARBA00022679"/>
    </source>
</evidence>
<dbReference type="SMART" id="SM00342">
    <property type="entry name" value="HTH_ARAC"/>
    <property type="match status" value="1"/>
</dbReference>
<evidence type="ECO:0000256" key="10">
    <source>
        <dbReference type="ARBA" id="ARBA00023125"/>
    </source>
</evidence>
<comment type="catalytic activity">
    <reaction evidence="1">
        <text>Hydrolysis of alkylated DNA, releasing 3-methyladenine, 3-methylguanine, 7-methylguanine and 7-methyladenine.</text>
        <dbReference type="EC" id="3.2.2.21"/>
    </reaction>
</comment>
<dbReference type="PANTHER" id="PTHR43003">
    <property type="entry name" value="DNA-3-METHYLADENINE GLYCOSYLASE"/>
    <property type="match status" value="1"/>
</dbReference>
<keyword evidence="16" id="KW-1185">Reference proteome</keyword>
<evidence type="ECO:0000259" key="14">
    <source>
        <dbReference type="PROSITE" id="PS01124"/>
    </source>
</evidence>
<dbReference type="GO" id="GO:0032259">
    <property type="term" value="P:methylation"/>
    <property type="evidence" value="ECO:0007669"/>
    <property type="project" value="UniProtKB-KW"/>
</dbReference>
<dbReference type="GO" id="GO:0043916">
    <property type="term" value="F:DNA-7-methylguanine glycosylase activity"/>
    <property type="evidence" value="ECO:0007669"/>
    <property type="project" value="TreeGrafter"/>
</dbReference>
<dbReference type="Pfam" id="PF06029">
    <property type="entry name" value="AlkA_N"/>
    <property type="match status" value="1"/>
</dbReference>
<evidence type="ECO:0000256" key="4">
    <source>
        <dbReference type="ARBA" id="ARBA00022603"/>
    </source>
</evidence>
<dbReference type="SUPFAM" id="SSF48150">
    <property type="entry name" value="DNA-glycosylase"/>
    <property type="match status" value="1"/>
</dbReference>
<dbReference type="SUPFAM" id="SSF46689">
    <property type="entry name" value="Homeodomain-like"/>
    <property type="match status" value="1"/>
</dbReference>
<dbReference type="OrthoDB" id="9811249at2"/>
<dbReference type="STRING" id="1344003.SAMN05445060_2285"/>
<dbReference type="Gene3D" id="1.10.1670.10">
    <property type="entry name" value="Helix-hairpin-Helix base-excision DNA repair enzymes (C-terminal)"/>
    <property type="match status" value="1"/>
</dbReference>
<keyword evidence="10" id="KW-0238">DNA-binding</keyword>
<protein>
    <recommendedName>
        <fullName evidence="3">DNA-3-methyladenine glycosylase II</fullName>
        <ecNumber evidence="3">3.2.2.21</ecNumber>
    </recommendedName>
</protein>
<dbReference type="AlphaFoldDB" id="A0A1N7FU29"/>
<dbReference type="Pfam" id="PF02805">
    <property type="entry name" value="Ada_Zn_binding"/>
    <property type="match status" value="1"/>
</dbReference>
<dbReference type="Gene3D" id="3.40.10.10">
    <property type="entry name" value="DNA Methylphosphotriester Repair Domain"/>
    <property type="match status" value="1"/>
</dbReference>
<dbReference type="Gene3D" id="3.30.310.20">
    <property type="entry name" value="DNA-3-methyladenine glycosylase AlkA, N-terminal domain"/>
    <property type="match status" value="1"/>
</dbReference>
<organism evidence="15 16">
    <name type="scientific">Williamsia sterculiae</name>
    <dbReference type="NCBI Taxonomy" id="1344003"/>
    <lineage>
        <taxon>Bacteria</taxon>
        <taxon>Bacillati</taxon>
        <taxon>Actinomycetota</taxon>
        <taxon>Actinomycetes</taxon>
        <taxon>Mycobacteriales</taxon>
        <taxon>Nocardiaceae</taxon>
        <taxon>Williamsia</taxon>
    </lineage>
</organism>
<name>A0A1N7FU29_9NOCA</name>
<keyword evidence="11" id="KW-0010">Activator</keyword>
<dbReference type="InterPro" id="IPR018060">
    <property type="entry name" value="HTH_AraC"/>
</dbReference>
<evidence type="ECO:0000256" key="2">
    <source>
        <dbReference type="ARBA" id="ARBA00001947"/>
    </source>
</evidence>
<dbReference type="InterPro" id="IPR011257">
    <property type="entry name" value="DNA_glycosylase"/>
</dbReference>
<keyword evidence="6" id="KW-0479">Metal-binding</keyword>
<dbReference type="Proteomes" id="UP000186218">
    <property type="component" value="Unassembled WGS sequence"/>
</dbReference>
<evidence type="ECO:0000256" key="11">
    <source>
        <dbReference type="ARBA" id="ARBA00023159"/>
    </source>
</evidence>
<dbReference type="CDD" id="cd00056">
    <property type="entry name" value="ENDO3c"/>
    <property type="match status" value="1"/>
</dbReference>
<evidence type="ECO:0000256" key="12">
    <source>
        <dbReference type="ARBA" id="ARBA00023163"/>
    </source>
</evidence>
<dbReference type="SUPFAM" id="SSF55945">
    <property type="entry name" value="TATA-box binding protein-like"/>
    <property type="match status" value="1"/>
</dbReference>
<dbReference type="RefSeq" id="WP_083709782.1">
    <property type="nucleotide sequence ID" value="NZ_FTNT01000006.1"/>
</dbReference>
<evidence type="ECO:0000256" key="13">
    <source>
        <dbReference type="ARBA" id="ARBA00023204"/>
    </source>
</evidence>
<dbReference type="PROSITE" id="PS00041">
    <property type="entry name" value="HTH_ARAC_FAMILY_1"/>
    <property type="match status" value="1"/>
</dbReference>
<dbReference type="GO" id="GO:0003700">
    <property type="term" value="F:DNA-binding transcription factor activity"/>
    <property type="evidence" value="ECO:0007669"/>
    <property type="project" value="InterPro"/>
</dbReference>
<dbReference type="FunFam" id="3.40.10.10:FF:000001">
    <property type="entry name" value="DNA-3-methyladenine glycosylase 2"/>
    <property type="match status" value="1"/>
</dbReference>
<evidence type="ECO:0000313" key="15">
    <source>
        <dbReference type="EMBL" id="SIS03848.1"/>
    </source>
</evidence>
<dbReference type="InterPro" id="IPR037046">
    <property type="entry name" value="AlkA_N_sf"/>
</dbReference>
<keyword evidence="9" id="KW-0805">Transcription regulation</keyword>
<proteinExistence type="predicted"/>
<dbReference type="EMBL" id="FTNT01000006">
    <property type="protein sequence ID" value="SIS03848.1"/>
    <property type="molecule type" value="Genomic_DNA"/>
</dbReference>
<dbReference type="GO" id="GO:0005737">
    <property type="term" value="C:cytoplasm"/>
    <property type="evidence" value="ECO:0007669"/>
    <property type="project" value="TreeGrafter"/>
</dbReference>
<dbReference type="PANTHER" id="PTHR43003:SF13">
    <property type="entry name" value="DNA-3-METHYLADENINE GLYCOSYLASE 2"/>
    <property type="match status" value="1"/>
</dbReference>
<dbReference type="InterPro" id="IPR051912">
    <property type="entry name" value="Alkylbase_DNA_Glycosylase/TA"/>
</dbReference>
<keyword evidence="13" id="KW-0234">DNA repair</keyword>
<keyword evidence="12" id="KW-0804">Transcription</keyword>
<evidence type="ECO:0000313" key="16">
    <source>
        <dbReference type="Proteomes" id="UP000186218"/>
    </source>
</evidence>
<accession>A0A1N7FU29</accession>
<dbReference type="Pfam" id="PF12833">
    <property type="entry name" value="HTH_18"/>
    <property type="match status" value="1"/>
</dbReference>
<evidence type="ECO:0000256" key="7">
    <source>
        <dbReference type="ARBA" id="ARBA00022763"/>
    </source>
</evidence>
<evidence type="ECO:0000256" key="3">
    <source>
        <dbReference type="ARBA" id="ARBA00012000"/>
    </source>
</evidence>
<dbReference type="InterPro" id="IPR009057">
    <property type="entry name" value="Homeodomain-like_sf"/>
</dbReference>
<dbReference type="InterPro" id="IPR003265">
    <property type="entry name" value="HhH-GPD_domain"/>
</dbReference>
<evidence type="ECO:0000256" key="8">
    <source>
        <dbReference type="ARBA" id="ARBA00022833"/>
    </source>
</evidence>
<dbReference type="SUPFAM" id="SSF57884">
    <property type="entry name" value="Ada DNA repair protein, N-terminal domain (N-Ada 10)"/>
    <property type="match status" value="1"/>
</dbReference>
<dbReference type="GO" id="GO:0032131">
    <property type="term" value="F:alkylated DNA binding"/>
    <property type="evidence" value="ECO:0007669"/>
    <property type="project" value="TreeGrafter"/>
</dbReference>
<dbReference type="GO" id="GO:0006307">
    <property type="term" value="P:DNA alkylation repair"/>
    <property type="evidence" value="ECO:0007669"/>
    <property type="project" value="TreeGrafter"/>
</dbReference>
<dbReference type="SMART" id="SM01009">
    <property type="entry name" value="AlkA_N"/>
    <property type="match status" value="1"/>
</dbReference>
<evidence type="ECO:0000256" key="1">
    <source>
        <dbReference type="ARBA" id="ARBA00000086"/>
    </source>
</evidence>
<dbReference type="GO" id="GO:0006285">
    <property type="term" value="P:base-excision repair, AP site formation"/>
    <property type="evidence" value="ECO:0007669"/>
    <property type="project" value="TreeGrafter"/>
</dbReference>
<comment type="cofactor">
    <cofactor evidence="2">
        <name>Zn(2+)</name>
        <dbReference type="ChEBI" id="CHEBI:29105"/>
    </cofactor>
</comment>
<dbReference type="InterPro" id="IPR004026">
    <property type="entry name" value="Ada_DNA_repair_Zn-bd"/>
</dbReference>
<dbReference type="GO" id="GO:0043565">
    <property type="term" value="F:sequence-specific DNA binding"/>
    <property type="evidence" value="ECO:0007669"/>
    <property type="project" value="InterPro"/>
</dbReference>
<keyword evidence="8" id="KW-0862">Zinc</keyword>
<dbReference type="GO" id="GO:0008725">
    <property type="term" value="F:DNA-3-methyladenine glycosylase activity"/>
    <property type="evidence" value="ECO:0007669"/>
    <property type="project" value="TreeGrafter"/>
</dbReference>
<evidence type="ECO:0000256" key="9">
    <source>
        <dbReference type="ARBA" id="ARBA00023015"/>
    </source>
</evidence>
<gene>
    <name evidence="15" type="ORF">SAMN05445060_2285</name>
</gene>
<dbReference type="SMART" id="SM00478">
    <property type="entry name" value="ENDO3c"/>
    <property type="match status" value="1"/>
</dbReference>
<evidence type="ECO:0000256" key="6">
    <source>
        <dbReference type="ARBA" id="ARBA00022723"/>
    </source>
</evidence>
<keyword evidence="4" id="KW-0489">Methyltransferase</keyword>
<dbReference type="InterPro" id="IPR023170">
    <property type="entry name" value="HhH_base_excis_C"/>
</dbReference>